<evidence type="ECO:0008006" key="5">
    <source>
        <dbReference type="Google" id="ProtNLM"/>
    </source>
</evidence>
<organism evidence="3 4">
    <name type="scientific">Carboxylicivirga linearis</name>
    <dbReference type="NCBI Taxonomy" id="1628157"/>
    <lineage>
        <taxon>Bacteria</taxon>
        <taxon>Pseudomonadati</taxon>
        <taxon>Bacteroidota</taxon>
        <taxon>Bacteroidia</taxon>
        <taxon>Marinilabiliales</taxon>
        <taxon>Marinilabiliaceae</taxon>
        <taxon>Carboxylicivirga</taxon>
    </lineage>
</organism>
<evidence type="ECO:0000256" key="1">
    <source>
        <dbReference type="SAM" id="Coils"/>
    </source>
</evidence>
<keyword evidence="2" id="KW-0812">Transmembrane</keyword>
<comment type="caution">
    <text evidence="3">The sequence shown here is derived from an EMBL/GenBank/DDBJ whole genome shotgun (WGS) entry which is preliminary data.</text>
</comment>
<dbReference type="SUPFAM" id="SSF55781">
    <property type="entry name" value="GAF domain-like"/>
    <property type="match status" value="1"/>
</dbReference>
<sequence>MLLTVAIVFVLPVMFGAYAFFNKRLAEYLIRVKYNRPKIGVAFTITYISLGILIAVLTDLIDFSEIKSKNGIDGDFKVLKNNYESYHQNSEDQQTAFLLELDNFYSKVSPPKQTFNIILCIILSLVLTFYVALVILDKRTAYKISSNLQDLEQELHEEKAKHEKIYAREKETYRLLAEEAAIMNKLVAKKCQRLEKTIDGSKPDGKIPQCTNCSTIFSSRQQIEEACTEILKHISKSLNIAANDNCRIAFYIPDEKGEKLELFCANDNLGNRDCINWKKINKNGHFNLDAMAPESFAVQVYFSSDIVIIGDCINENFNYFYNKQKDHLKSIIGCPIIYNNEPIAVLLIDSGTEKIFDGQINKEKITSILKLFRHDYSLRVKHELLSQKYFELI</sequence>
<keyword evidence="1" id="KW-0175">Coiled coil</keyword>
<accession>A0ABS5JU31</accession>
<evidence type="ECO:0000256" key="2">
    <source>
        <dbReference type="SAM" id="Phobius"/>
    </source>
</evidence>
<evidence type="ECO:0000313" key="3">
    <source>
        <dbReference type="EMBL" id="MBS2098353.1"/>
    </source>
</evidence>
<feature type="transmembrane region" description="Helical" evidence="2">
    <location>
        <begin position="41"/>
        <end position="61"/>
    </location>
</feature>
<dbReference type="InterPro" id="IPR029016">
    <property type="entry name" value="GAF-like_dom_sf"/>
</dbReference>
<dbReference type="Gene3D" id="3.30.450.40">
    <property type="match status" value="1"/>
</dbReference>
<dbReference type="EMBL" id="JAGUCO010000004">
    <property type="protein sequence ID" value="MBS2098353.1"/>
    <property type="molecule type" value="Genomic_DNA"/>
</dbReference>
<keyword evidence="4" id="KW-1185">Reference proteome</keyword>
<feature type="transmembrane region" description="Helical" evidence="2">
    <location>
        <begin position="115"/>
        <end position="136"/>
    </location>
</feature>
<keyword evidence="2" id="KW-1133">Transmembrane helix</keyword>
<evidence type="ECO:0000313" key="4">
    <source>
        <dbReference type="Proteomes" id="UP000708576"/>
    </source>
</evidence>
<proteinExistence type="predicted"/>
<gene>
    <name evidence="3" type="ORF">KEM10_08680</name>
</gene>
<protein>
    <recommendedName>
        <fullName evidence="5">GAF domain-containing protein</fullName>
    </recommendedName>
</protein>
<feature type="coiled-coil region" evidence="1">
    <location>
        <begin position="141"/>
        <end position="168"/>
    </location>
</feature>
<dbReference type="RefSeq" id="WP_212215595.1">
    <property type="nucleotide sequence ID" value="NZ_JAGUCO010000004.1"/>
</dbReference>
<dbReference type="Proteomes" id="UP000708576">
    <property type="component" value="Unassembled WGS sequence"/>
</dbReference>
<keyword evidence="2" id="KW-0472">Membrane</keyword>
<feature type="transmembrane region" description="Helical" evidence="2">
    <location>
        <begin position="6"/>
        <end position="21"/>
    </location>
</feature>
<reference evidence="3 4" key="1">
    <citation type="journal article" date="2015" name="Int. J. Syst. Evol. Microbiol.">
        <title>Carboxylicivirga linearis sp. nov., isolated from a sea cucumber culture pond.</title>
        <authorList>
            <person name="Wang F.Q."/>
            <person name="Zhou Y.X."/>
            <person name="Lin X.Z."/>
            <person name="Chen G.J."/>
            <person name="Du Z.J."/>
        </authorList>
    </citation>
    <scope>NUCLEOTIDE SEQUENCE [LARGE SCALE GENOMIC DNA]</scope>
    <source>
        <strain evidence="3 4">FB218</strain>
    </source>
</reference>
<name>A0ABS5JU31_9BACT</name>